<reference evidence="2 3" key="1">
    <citation type="submission" date="2019-06" db="EMBL/GenBank/DDBJ databases">
        <title>Genome Sequence of the Brown Rot Fungal Pathogen Monilinia laxa.</title>
        <authorList>
            <person name="De Miccolis Angelini R.M."/>
            <person name="Landi L."/>
            <person name="Abate D."/>
            <person name="Pollastro S."/>
            <person name="Romanazzi G."/>
            <person name="Faretra F."/>
        </authorList>
    </citation>
    <scope>NUCLEOTIDE SEQUENCE [LARGE SCALE GENOMIC DNA]</scope>
    <source>
        <strain evidence="2 3">Mlax316</strain>
    </source>
</reference>
<comment type="caution">
    <text evidence="2">The sequence shown here is derived from an EMBL/GenBank/DDBJ whole genome shotgun (WGS) entry which is preliminary data.</text>
</comment>
<dbReference type="AlphaFoldDB" id="A0A5N6KCZ7"/>
<organism evidence="2 3">
    <name type="scientific">Monilinia laxa</name>
    <name type="common">Brown rot fungus</name>
    <name type="synonym">Sclerotinia laxa</name>
    <dbReference type="NCBI Taxonomy" id="61186"/>
    <lineage>
        <taxon>Eukaryota</taxon>
        <taxon>Fungi</taxon>
        <taxon>Dikarya</taxon>
        <taxon>Ascomycota</taxon>
        <taxon>Pezizomycotina</taxon>
        <taxon>Leotiomycetes</taxon>
        <taxon>Helotiales</taxon>
        <taxon>Sclerotiniaceae</taxon>
        <taxon>Monilinia</taxon>
    </lineage>
</organism>
<evidence type="ECO:0000313" key="3">
    <source>
        <dbReference type="Proteomes" id="UP000326757"/>
    </source>
</evidence>
<evidence type="ECO:0000313" key="2">
    <source>
        <dbReference type="EMBL" id="KAB8301244.1"/>
    </source>
</evidence>
<dbReference type="EMBL" id="VIGI01000004">
    <property type="protein sequence ID" value="KAB8301244.1"/>
    <property type="molecule type" value="Genomic_DNA"/>
</dbReference>
<sequence>MTCLRRESKVQGKVEASEQQKNSCHLRKGINEEGGKKDNEHKNSGHHMSFSETLKRDMAEQGSFSVFFSPI</sequence>
<name>A0A5N6KCZ7_MONLA</name>
<feature type="compositionally biased region" description="Basic and acidic residues" evidence="1">
    <location>
        <begin position="29"/>
        <end position="43"/>
    </location>
</feature>
<evidence type="ECO:0000256" key="1">
    <source>
        <dbReference type="SAM" id="MobiDB-lite"/>
    </source>
</evidence>
<proteinExistence type="predicted"/>
<accession>A0A5N6KCZ7</accession>
<gene>
    <name evidence="2" type="ORF">EYC80_003131</name>
</gene>
<feature type="compositionally biased region" description="Basic and acidic residues" evidence="1">
    <location>
        <begin position="1"/>
        <end position="18"/>
    </location>
</feature>
<dbReference type="Proteomes" id="UP000326757">
    <property type="component" value="Unassembled WGS sequence"/>
</dbReference>
<feature type="region of interest" description="Disordered" evidence="1">
    <location>
        <begin position="1"/>
        <end position="54"/>
    </location>
</feature>
<keyword evidence="3" id="KW-1185">Reference proteome</keyword>
<protein>
    <submittedName>
        <fullName evidence="2">Uncharacterized protein</fullName>
    </submittedName>
</protein>